<proteinExistence type="predicted"/>
<dbReference type="OrthoDB" id="1677843at2"/>
<dbReference type="InterPro" id="IPR006674">
    <property type="entry name" value="HD_domain"/>
</dbReference>
<evidence type="ECO:0000313" key="4">
    <source>
        <dbReference type="Proteomes" id="UP000183639"/>
    </source>
</evidence>
<dbReference type="InterPro" id="IPR003607">
    <property type="entry name" value="HD/PDEase_dom"/>
</dbReference>
<dbReference type="InterPro" id="IPR037522">
    <property type="entry name" value="HD_GYP_dom"/>
</dbReference>
<evidence type="ECO:0000313" key="3">
    <source>
        <dbReference type="EMBL" id="SFI11666.1"/>
    </source>
</evidence>
<dbReference type="PANTHER" id="PTHR43155:SF2">
    <property type="entry name" value="CYCLIC DI-GMP PHOSPHODIESTERASE PA4108"/>
    <property type="match status" value="1"/>
</dbReference>
<name>A0A1I3FKH5_SELRU</name>
<dbReference type="SMART" id="SM00471">
    <property type="entry name" value="HDc"/>
    <property type="match status" value="1"/>
</dbReference>
<reference evidence="3 4" key="1">
    <citation type="submission" date="2016-10" db="EMBL/GenBank/DDBJ databases">
        <authorList>
            <person name="de Groot N.N."/>
        </authorList>
    </citation>
    <scope>NUCLEOTIDE SEQUENCE [LARGE SCALE GENOMIC DNA]</scope>
    <source>
        <strain evidence="3 4">Z108</strain>
    </source>
</reference>
<dbReference type="PROSITE" id="PS51831">
    <property type="entry name" value="HD"/>
    <property type="match status" value="1"/>
</dbReference>
<gene>
    <name evidence="3" type="ORF">SAMN04487861_11570</name>
</gene>
<dbReference type="Proteomes" id="UP000183639">
    <property type="component" value="Unassembled WGS sequence"/>
</dbReference>
<evidence type="ECO:0000259" key="1">
    <source>
        <dbReference type="PROSITE" id="PS51831"/>
    </source>
</evidence>
<feature type="domain" description="HD-GYP" evidence="2">
    <location>
        <begin position="107"/>
        <end position="306"/>
    </location>
</feature>
<sequence length="380" mass="42723">MIRLPIRKLKQGMIIAQSIYNKHGASYLVKGQPITLEYIDQLKKIGIPTVTVTSLNPNFQLMPPEDVVQEKTRINAIKEVYETFQSVEKTGELDVDAMQAVSEKIIFDIIDRKENLVQLTDIRLHDTYTFSHSVNVAILSAMLGMLCHYSKKDLLLLTLGALLHDLGKINVPPAILTKTTHLTEAEFSMMQQHPLDGAARIMHMERMLPSPSVLAAIAAEHHEHVDGRGYPRGLAGEQIHRYAKIVAIADVYDALTSERPYKKAYTSHVAYTIMTRVMRGQFDEDLLKLFFNNVSIYPVGTILKTIYGYGIVKDCLFGQTEMPTIILFADPDGNILSIPHTIYLSKDPAGEKAIEIVLSDNELRHFIHEINIDPSVFLAD</sequence>
<feature type="domain" description="HD" evidence="1">
    <location>
        <begin position="129"/>
        <end position="255"/>
    </location>
</feature>
<protein>
    <submittedName>
        <fullName evidence="3">HD-GYP domain, c-di-GMP phosphodiesterase class II (Or its inactivated variant)</fullName>
    </submittedName>
</protein>
<organism evidence="3 4">
    <name type="scientific">Selenomonas ruminantium</name>
    <dbReference type="NCBI Taxonomy" id="971"/>
    <lineage>
        <taxon>Bacteria</taxon>
        <taxon>Bacillati</taxon>
        <taxon>Bacillota</taxon>
        <taxon>Negativicutes</taxon>
        <taxon>Selenomonadales</taxon>
        <taxon>Selenomonadaceae</taxon>
        <taxon>Selenomonas</taxon>
    </lineage>
</organism>
<dbReference type="AlphaFoldDB" id="A0A1I3FKH5"/>
<dbReference type="Gene3D" id="1.10.3210.10">
    <property type="entry name" value="Hypothetical protein af1432"/>
    <property type="match status" value="1"/>
</dbReference>
<dbReference type="CDD" id="cd00077">
    <property type="entry name" value="HDc"/>
    <property type="match status" value="1"/>
</dbReference>
<dbReference type="EMBL" id="FOQK01000015">
    <property type="protein sequence ID" value="SFI11666.1"/>
    <property type="molecule type" value="Genomic_DNA"/>
</dbReference>
<dbReference type="PROSITE" id="PS51832">
    <property type="entry name" value="HD_GYP"/>
    <property type="match status" value="1"/>
</dbReference>
<accession>A0A1I3FKH5</accession>
<dbReference type="PANTHER" id="PTHR43155">
    <property type="entry name" value="CYCLIC DI-GMP PHOSPHODIESTERASE PA4108-RELATED"/>
    <property type="match status" value="1"/>
</dbReference>
<dbReference type="SUPFAM" id="SSF109604">
    <property type="entry name" value="HD-domain/PDEase-like"/>
    <property type="match status" value="1"/>
</dbReference>
<dbReference type="RefSeq" id="WP_075444230.1">
    <property type="nucleotide sequence ID" value="NZ_FOQK01000015.1"/>
</dbReference>
<evidence type="ECO:0000259" key="2">
    <source>
        <dbReference type="PROSITE" id="PS51832"/>
    </source>
</evidence>
<dbReference type="Pfam" id="PF13487">
    <property type="entry name" value="HD_5"/>
    <property type="match status" value="1"/>
</dbReference>